<dbReference type="SMR" id="A0A8T3ANC5"/>
<feature type="domain" description="TPPC8 C-terminal Ig-like" evidence="2">
    <location>
        <begin position="1120"/>
        <end position="1250"/>
    </location>
</feature>
<dbReference type="Proteomes" id="UP000829196">
    <property type="component" value="Unassembled WGS sequence"/>
</dbReference>
<feature type="domain" description="TPPC8 first Ig-like" evidence="3">
    <location>
        <begin position="607"/>
        <end position="761"/>
    </location>
</feature>
<dbReference type="SUPFAM" id="SSF48452">
    <property type="entry name" value="TPR-like"/>
    <property type="match status" value="1"/>
</dbReference>
<gene>
    <name evidence="4" type="ORF">KFK09_020779</name>
</gene>
<dbReference type="Pfam" id="PF12739">
    <property type="entry name" value="TRAPPC-Trs85"/>
    <property type="match status" value="1"/>
</dbReference>
<dbReference type="GO" id="GO:1990072">
    <property type="term" value="C:TRAPPIII protein complex"/>
    <property type="evidence" value="ECO:0007669"/>
    <property type="project" value="TreeGrafter"/>
</dbReference>
<reference evidence="4" key="1">
    <citation type="journal article" date="2022" name="Front. Genet.">
        <title>Chromosome-Scale Assembly of the Dendrobium nobile Genome Provides Insights Into the Molecular Mechanism of the Biosynthesis of the Medicinal Active Ingredient of Dendrobium.</title>
        <authorList>
            <person name="Xu Q."/>
            <person name="Niu S.-C."/>
            <person name="Li K.-L."/>
            <person name="Zheng P.-J."/>
            <person name="Zhang X.-J."/>
            <person name="Jia Y."/>
            <person name="Liu Y."/>
            <person name="Niu Y.-X."/>
            <person name="Yu L.-H."/>
            <person name="Chen D.-F."/>
            <person name="Zhang G.-Q."/>
        </authorList>
    </citation>
    <scope>NUCLEOTIDE SEQUENCE</scope>
    <source>
        <tissue evidence="4">Leaf</tissue>
    </source>
</reference>
<keyword evidence="5" id="KW-1185">Reference proteome</keyword>
<accession>A0A8T3ANC5</accession>
<evidence type="ECO:0008006" key="6">
    <source>
        <dbReference type="Google" id="ProtNLM"/>
    </source>
</evidence>
<dbReference type="PANTHER" id="PTHR12975:SF6">
    <property type="entry name" value="TRAFFICKING PROTEIN PARTICLE COMPLEX SUBUNIT 8"/>
    <property type="match status" value="1"/>
</dbReference>
<feature type="compositionally biased region" description="Basic and acidic residues" evidence="1">
    <location>
        <begin position="1262"/>
        <end position="1271"/>
    </location>
</feature>
<protein>
    <recommendedName>
        <fullName evidence="6">Trafficking protein particle complex subunit 8</fullName>
    </recommendedName>
</protein>
<dbReference type="InterPro" id="IPR057651">
    <property type="entry name" value="Ig_TPPC8_C"/>
</dbReference>
<name>A0A8T3ANC5_DENNO</name>
<feature type="region of interest" description="Disordered" evidence="1">
    <location>
        <begin position="1255"/>
        <end position="1281"/>
    </location>
</feature>
<evidence type="ECO:0000259" key="3">
    <source>
        <dbReference type="Pfam" id="PF24545"/>
    </source>
</evidence>
<dbReference type="InterPro" id="IPR011990">
    <property type="entry name" value="TPR-like_helical_dom_sf"/>
</dbReference>
<sequence length="1291" mass="146420">MMDPMRSLLGRVLLEEITPVVMVLSTPLAEEACRKNGLNFVEMLLPFSVFNKIDVPVRTASDQPYRLQMFKLRLVYASDIRQQDYKVAENHLKQLVSDAANAALSDLQSELPQLETILSETELNFSPSWIQTFNKELRKSVSFSEHEAFDHPVACLFVVSSNDAQPINRFVDLFNTDQLPSLLNDGVMDPKILKQYLLLHENHDGTMDRATGILAEMKSTFGSIDCRLLCINSSDGGDGELKDNPWLNVKAHLSASHEIGSFLNIDDLIEIKEFMQELSSKHIIPYMEQKIRFLNQQVSATRKGFRNQIKNLWWRKGKEDAPETTSGQMYTFSSMESQIRVLGDYAFILRDYELALSNYRLLSTDYKLDKAWKRYAGVQEMMGLAYFMLDQSRKDSETCMETAFNTYLKLVPSAQRNATRCGLWWAEILKARGQYKEAAGIYFRISSEEPPLHAAVMLEQASYSYLFSRPTMLRKYGFHLILAGNRYYVSDQRPHALRTYRNALLVYGGIPWNFILDHVHYNIGRWYAFVGVFDVSVKHMLEILACSHQSATTQDLFLGNFFETVENMGKIFEVNKLQLPVVNMSSIQVIYEDHRTYASFADLNVNENLWKSLEEEMVPLASTIKSNWLESQSRLSLKKYDDSHVCVVGEAIKLDIEFRNPLQIPISVFSLSLICDICEKSKETKIDGGTSSFGFNDIEELKEAPSCRSRIGDVSNLVLSEFDLVLGGGEAKRIQLDATPKIEGVLKVLGVRWKLSELVVGYHYFEPNTKMKHKKGKRVARNSSGGILNFIVIKGLPKLEGCIHNLPGTTFAGDFRLLRMELRNQSEYSVKNMRMAISHPRFLSPGNLEDFNMDFPCYLEKQKFSKSMEAPANAQKFKNLLFYFPNDVTIEGGATFYWPLWFHASFSGKISLYLSVYYEIESCSSDMIYRTLRMHYDLEVLPSLDLSIHIAPCPSKLQEFLMRMDIMNRTSTESFSMQQLSCVGDELGISRLPANETISPLKVLHAGQALSCFFKLKDCSKSFEYETGLAFHGKDEKLDAQGNGKVLIDVSRSPFLEFHQQERYHQGKTAEGGISNIDFILISELHDSSSTGLHPSILSFHACHCSITNEIPLWWLMEGPRVMSHDFSVSFCEIDLELTICNCLNAEVSIRIITNDFMPETKLSDYLISDSNTNQGGWHNVSLANDIKEISNVQGVQSEKLSSSSSQSISPFIWCAASSTSVKMQPSSTAKVPLRICIFSPGTFDLSSYELHWNVQSSSPSDKGRPGDDAMRSSSGMSQGHPFYLTVMQSH</sequence>
<dbReference type="InterPro" id="IPR058541">
    <property type="entry name" value="Ig_TPPC8_1st"/>
</dbReference>
<proteinExistence type="predicted"/>
<evidence type="ECO:0000313" key="5">
    <source>
        <dbReference type="Proteomes" id="UP000829196"/>
    </source>
</evidence>
<dbReference type="Pfam" id="PF24545">
    <property type="entry name" value="Ig_TPPC8_1st"/>
    <property type="match status" value="1"/>
</dbReference>
<evidence type="ECO:0000256" key="1">
    <source>
        <dbReference type="SAM" id="MobiDB-lite"/>
    </source>
</evidence>
<dbReference type="EMBL" id="JAGYWB010000015">
    <property type="protein sequence ID" value="KAI0497548.1"/>
    <property type="molecule type" value="Genomic_DNA"/>
</dbReference>
<dbReference type="Gene3D" id="1.25.40.10">
    <property type="entry name" value="Tetratricopeptide repeat domain"/>
    <property type="match status" value="1"/>
</dbReference>
<dbReference type="Pfam" id="PF24542">
    <property type="entry name" value="Ig_TPPC8_C"/>
    <property type="match status" value="1"/>
</dbReference>
<comment type="caution">
    <text evidence="4">The sequence shown here is derived from an EMBL/GenBank/DDBJ whole genome shotgun (WGS) entry which is preliminary data.</text>
</comment>
<dbReference type="PANTHER" id="PTHR12975">
    <property type="entry name" value="TRANSPORT PROTEIN TRAPP"/>
    <property type="match status" value="1"/>
</dbReference>
<dbReference type="InterPro" id="IPR024420">
    <property type="entry name" value="TRAPP_III_complex_Trs85"/>
</dbReference>
<organism evidence="4 5">
    <name type="scientific">Dendrobium nobile</name>
    <name type="common">Orchid</name>
    <dbReference type="NCBI Taxonomy" id="94219"/>
    <lineage>
        <taxon>Eukaryota</taxon>
        <taxon>Viridiplantae</taxon>
        <taxon>Streptophyta</taxon>
        <taxon>Embryophyta</taxon>
        <taxon>Tracheophyta</taxon>
        <taxon>Spermatophyta</taxon>
        <taxon>Magnoliopsida</taxon>
        <taxon>Liliopsida</taxon>
        <taxon>Asparagales</taxon>
        <taxon>Orchidaceae</taxon>
        <taxon>Epidendroideae</taxon>
        <taxon>Malaxideae</taxon>
        <taxon>Dendrobiinae</taxon>
        <taxon>Dendrobium</taxon>
    </lineage>
</organism>
<evidence type="ECO:0000259" key="2">
    <source>
        <dbReference type="Pfam" id="PF24542"/>
    </source>
</evidence>
<evidence type="ECO:0000313" key="4">
    <source>
        <dbReference type="EMBL" id="KAI0497548.1"/>
    </source>
</evidence>
<dbReference type="OrthoDB" id="437922at2759"/>